<sequence length="745" mass="82507">MNSQEALEAIQFLQQEARNEEERSTGASQRSASPLSLRLSPIAPRSAVSSPSSSFDNDDRHNNLPNHTRDASPIRTAFAQLLELSFESQIRHHDGEEENADTEQHGKHPIAMQQRVEDPLQQRVQTLLPPPPPPPPPPSPRPAFRSDDVSSTTSTEHIVTTKTHYSVTNPLASIDTSIVDENDDVEDESDDEDTFSEPFESSFEKKSRENSLETYELNETSRENSLDRSDRNYSINPQMNSILESDANVSKEDLATETLEDPDARNISAADLLDEHLDGLLASDKGNEEKVRGDAKGVAGRVNQTIHKIKEMATPYLPTKLPTTTCLSRDNEDNKTTYAKRPFPKNSSNDVTAVTVIDTGHISSVARDGPSKLLSVDQQRVPMMRMRHPAAQDFLTEHEASSPHHEEEFVKGTSQQSRAQATEKQRQRRVKESLNGPDDILVCNNVVWKGFENFVVSRCGNASDAVVEKAANRQKEASARQYSPACSVASEKSEGSESMMRRLSQRYLKSDATVVSSLDGSASNRSGGGSRPTQDAPITVLNPIPRHVTGASAQFPAQPAIREGDCLPADQFVRKLRNEGLDILIHRKAHAADVMAKPLRAHVYLEDAKRGNKGDFWGPWLVWFIGDSPVRKGIDLFDIRSLDKASALQLEQYPLAMPGRSLLLLMNEGPDHVFEMQDEASAVSFVHGIRWLIAHLSFNLIAGNVNVSCDMIEVTDHQTPWLESHLSSLMNDLTNVLVDKSATAM</sequence>
<feature type="compositionally biased region" description="Pro residues" evidence="1">
    <location>
        <begin position="128"/>
        <end position="141"/>
    </location>
</feature>
<evidence type="ECO:0000256" key="1">
    <source>
        <dbReference type="SAM" id="MobiDB-lite"/>
    </source>
</evidence>
<feature type="compositionally biased region" description="Basic and acidic residues" evidence="1">
    <location>
        <begin position="219"/>
        <end position="231"/>
    </location>
</feature>
<name>A0A1Z5JFU0_FISSO</name>
<keyword evidence="3" id="KW-1185">Reference proteome</keyword>
<organism evidence="2 3">
    <name type="scientific">Fistulifera solaris</name>
    <name type="common">Oleaginous diatom</name>
    <dbReference type="NCBI Taxonomy" id="1519565"/>
    <lineage>
        <taxon>Eukaryota</taxon>
        <taxon>Sar</taxon>
        <taxon>Stramenopiles</taxon>
        <taxon>Ochrophyta</taxon>
        <taxon>Bacillariophyta</taxon>
        <taxon>Bacillariophyceae</taxon>
        <taxon>Bacillariophycidae</taxon>
        <taxon>Naviculales</taxon>
        <taxon>Naviculaceae</taxon>
        <taxon>Fistulifera</taxon>
    </lineage>
</organism>
<feature type="compositionally biased region" description="Basic and acidic residues" evidence="1">
    <location>
        <begin position="397"/>
        <end position="410"/>
    </location>
</feature>
<feature type="compositionally biased region" description="Polar residues" evidence="1">
    <location>
        <begin position="232"/>
        <end position="243"/>
    </location>
</feature>
<protein>
    <recommendedName>
        <fullName evidence="4">PH domain-containing protein</fullName>
    </recommendedName>
</protein>
<dbReference type="AlphaFoldDB" id="A0A1Z5JFU0"/>
<evidence type="ECO:0000313" key="2">
    <source>
        <dbReference type="EMBL" id="GAX12873.1"/>
    </source>
</evidence>
<dbReference type="SUPFAM" id="SSF101447">
    <property type="entry name" value="Formin homology 2 domain (FH2 domain)"/>
    <property type="match status" value="1"/>
</dbReference>
<feature type="compositionally biased region" description="Basic and acidic residues" evidence="1">
    <location>
        <begin position="57"/>
        <end position="72"/>
    </location>
</feature>
<feature type="compositionally biased region" description="Basic and acidic residues" evidence="1">
    <location>
        <begin position="202"/>
        <end position="211"/>
    </location>
</feature>
<evidence type="ECO:0008006" key="4">
    <source>
        <dbReference type="Google" id="ProtNLM"/>
    </source>
</evidence>
<evidence type="ECO:0000313" key="3">
    <source>
        <dbReference type="Proteomes" id="UP000198406"/>
    </source>
</evidence>
<feature type="compositionally biased region" description="Polar residues" evidence="1">
    <location>
        <begin position="149"/>
        <end position="176"/>
    </location>
</feature>
<accession>A0A1Z5JFU0</accession>
<dbReference type="OrthoDB" id="48978at2759"/>
<feature type="compositionally biased region" description="Low complexity" evidence="1">
    <location>
        <begin position="27"/>
        <end position="54"/>
    </location>
</feature>
<proteinExistence type="predicted"/>
<comment type="caution">
    <text evidence="2">The sequence shown here is derived from an EMBL/GenBank/DDBJ whole genome shotgun (WGS) entry which is preliminary data.</text>
</comment>
<feature type="region of interest" description="Disordered" evidence="1">
    <location>
        <begin position="397"/>
        <end position="432"/>
    </location>
</feature>
<feature type="region of interest" description="Disordered" evidence="1">
    <location>
        <begin position="1"/>
        <end position="249"/>
    </location>
</feature>
<feature type="compositionally biased region" description="Acidic residues" evidence="1">
    <location>
        <begin position="178"/>
        <end position="195"/>
    </location>
</feature>
<dbReference type="InParanoid" id="A0A1Z5JFU0"/>
<feature type="region of interest" description="Disordered" evidence="1">
    <location>
        <begin position="474"/>
        <end position="498"/>
    </location>
</feature>
<dbReference type="EMBL" id="BDSP01000056">
    <property type="protein sequence ID" value="GAX12873.1"/>
    <property type="molecule type" value="Genomic_DNA"/>
</dbReference>
<reference evidence="2 3" key="1">
    <citation type="journal article" date="2015" name="Plant Cell">
        <title>Oil accumulation by the oleaginous diatom Fistulifera solaris as revealed by the genome and transcriptome.</title>
        <authorList>
            <person name="Tanaka T."/>
            <person name="Maeda Y."/>
            <person name="Veluchamy A."/>
            <person name="Tanaka M."/>
            <person name="Abida H."/>
            <person name="Marechal E."/>
            <person name="Bowler C."/>
            <person name="Muto M."/>
            <person name="Sunaga Y."/>
            <person name="Tanaka M."/>
            <person name="Yoshino T."/>
            <person name="Taniguchi T."/>
            <person name="Fukuda Y."/>
            <person name="Nemoto M."/>
            <person name="Matsumoto M."/>
            <person name="Wong P.S."/>
            <person name="Aburatani S."/>
            <person name="Fujibuchi W."/>
        </authorList>
    </citation>
    <scope>NUCLEOTIDE SEQUENCE [LARGE SCALE GENOMIC DNA]</scope>
    <source>
        <strain evidence="2 3">JPCC DA0580</strain>
    </source>
</reference>
<gene>
    <name evidence="2" type="ORF">FisN_32Lh055</name>
</gene>
<feature type="compositionally biased region" description="Polar residues" evidence="1">
    <location>
        <begin position="412"/>
        <end position="422"/>
    </location>
</feature>
<dbReference type="Proteomes" id="UP000198406">
    <property type="component" value="Unassembled WGS sequence"/>
</dbReference>